<evidence type="ECO:0000256" key="1">
    <source>
        <dbReference type="SAM" id="SignalP"/>
    </source>
</evidence>
<organism evidence="2 3">
    <name type="scientific">Eilatimonas milleporae</name>
    <dbReference type="NCBI Taxonomy" id="911205"/>
    <lineage>
        <taxon>Bacteria</taxon>
        <taxon>Pseudomonadati</taxon>
        <taxon>Pseudomonadota</taxon>
        <taxon>Alphaproteobacteria</taxon>
        <taxon>Kordiimonadales</taxon>
        <taxon>Kordiimonadaceae</taxon>
        <taxon>Eilatimonas</taxon>
    </lineage>
</organism>
<dbReference type="PANTHER" id="PTHR40590:SF1">
    <property type="entry name" value="CYTOPLASMIC PROTEIN"/>
    <property type="match status" value="1"/>
</dbReference>
<dbReference type="PANTHER" id="PTHR40590">
    <property type="entry name" value="CYTOPLASMIC PROTEIN-RELATED"/>
    <property type="match status" value="1"/>
</dbReference>
<dbReference type="InterPro" id="IPR002816">
    <property type="entry name" value="TraB/PrgY/GumN_fam"/>
</dbReference>
<dbReference type="Pfam" id="PF01963">
    <property type="entry name" value="TraB_PrgY_gumN"/>
    <property type="match status" value="1"/>
</dbReference>
<gene>
    <name evidence="2" type="ORF">BXY39_2371</name>
</gene>
<accession>A0A3M0C7E9</accession>
<dbReference type="InterPro" id="IPR047111">
    <property type="entry name" value="YbaP-like"/>
</dbReference>
<comment type="caution">
    <text evidence="2">The sequence shown here is derived from an EMBL/GenBank/DDBJ whole genome shotgun (WGS) entry which is preliminary data.</text>
</comment>
<evidence type="ECO:0000313" key="3">
    <source>
        <dbReference type="Proteomes" id="UP000271227"/>
    </source>
</evidence>
<proteinExistence type="predicted"/>
<reference evidence="2 3" key="1">
    <citation type="submission" date="2018-10" db="EMBL/GenBank/DDBJ databases">
        <title>Genomic Encyclopedia of Archaeal and Bacterial Type Strains, Phase II (KMG-II): from individual species to whole genera.</title>
        <authorList>
            <person name="Goeker M."/>
        </authorList>
    </citation>
    <scope>NUCLEOTIDE SEQUENCE [LARGE SCALE GENOMIC DNA]</scope>
    <source>
        <strain evidence="2 3">DSM 25217</strain>
    </source>
</reference>
<feature type="chain" id="PRO_5017965328" description="TraB family protein" evidence="1">
    <location>
        <begin position="20"/>
        <end position="289"/>
    </location>
</feature>
<evidence type="ECO:0000313" key="2">
    <source>
        <dbReference type="EMBL" id="RMB04805.1"/>
    </source>
</evidence>
<name>A0A3M0C7E9_9PROT</name>
<dbReference type="AlphaFoldDB" id="A0A3M0C7E9"/>
<keyword evidence="3" id="KW-1185">Reference proteome</keyword>
<dbReference type="InParanoid" id="A0A3M0C7E9"/>
<evidence type="ECO:0008006" key="4">
    <source>
        <dbReference type="Google" id="ProtNLM"/>
    </source>
</evidence>
<dbReference type="Proteomes" id="UP000271227">
    <property type="component" value="Unassembled WGS sequence"/>
</dbReference>
<dbReference type="CDD" id="cd14789">
    <property type="entry name" value="Tiki"/>
    <property type="match status" value="1"/>
</dbReference>
<feature type="signal peptide" evidence="1">
    <location>
        <begin position="1"/>
        <end position="19"/>
    </location>
</feature>
<dbReference type="EMBL" id="REFR01000012">
    <property type="protein sequence ID" value="RMB04805.1"/>
    <property type="molecule type" value="Genomic_DNA"/>
</dbReference>
<protein>
    <recommendedName>
        <fullName evidence="4">TraB family protein</fullName>
    </recommendedName>
</protein>
<keyword evidence="1" id="KW-0732">Signal</keyword>
<dbReference type="FunCoup" id="A0A3M0C7E9">
    <property type="interactions" value="9"/>
</dbReference>
<dbReference type="RefSeq" id="WP_170163798.1">
    <property type="nucleotide sequence ID" value="NZ_REFR01000012.1"/>
</dbReference>
<sequence length="289" mass="31402">MKILVAIGLWIMCAHAALAGDERPALWRVADGDTTVHVFGTIHVLKPGTAWLTPDLQAVVDGADTLYLELSPVEQSPQVMQPLVQKIGLLPDGQTMRDHLPADMYEQLKTELTALGLPEAGFLRYKPWLGGLTYAALRFLKLGYEPRAGVEAVLVDRAQTKGIPVEGLETAAFQLSLFDGMTDGEALALIGQLLEDAGQLGMQMDAMTAAWVRGDMEALDTLLNRQLGAYPSLAEKLLYSRNRNWMTELDGILDRPGTFVLAVGAGHLAGDRSLLHLAVQNGLNVTRIH</sequence>